<organism evidence="1 2">
    <name type="scientific">Penaeus vannamei</name>
    <name type="common">Whiteleg shrimp</name>
    <name type="synonym">Litopenaeus vannamei</name>
    <dbReference type="NCBI Taxonomy" id="6689"/>
    <lineage>
        <taxon>Eukaryota</taxon>
        <taxon>Metazoa</taxon>
        <taxon>Ecdysozoa</taxon>
        <taxon>Arthropoda</taxon>
        <taxon>Crustacea</taxon>
        <taxon>Multicrustacea</taxon>
        <taxon>Malacostraca</taxon>
        <taxon>Eumalacostraca</taxon>
        <taxon>Eucarida</taxon>
        <taxon>Decapoda</taxon>
        <taxon>Dendrobranchiata</taxon>
        <taxon>Penaeoidea</taxon>
        <taxon>Penaeidae</taxon>
        <taxon>Penaeus</taxon>
    </lineage>
</organism>
<name>A0A3R7Q9N6_PENVA</name>
<evidence type="ECO:0008006" key="3">
    <source>
        <dbReference type="Google" id="ProtNLM"/>
    </source>
</evidence>
<proteinExistence type="predicted"/>
<keyword evidence="2" id="KW-1185">Reference proteome</keyword>
<evidence type="ECO:0000313" key="1">
    <source>
        <dbReference type="EMBL" id="ROT72157.1"/>
    </source>
</evidence>
<accession>A0A3R7Q9N6</accession>
<sequence length="372" mass="43007">MDVKKSICYMSLADAFLSRLRKEAVNRTRSRIMKGVGVEVLPVSQDRQDFIYDYLTKLYEQKKGTFSKPKIFARQTIYECERSNACKGNSSGDPTKTRANGCTAYVSFMFEEGATITACIIRYRLVHNGHDPTNREESRVSRIDQSLRLIIESHLKGGMKVSDVMNEIAKWNKAHKHTDHKNRRYFPSRQDIQQLALSLKKPIKVPLNNSLESKKPRKYDTLNKDNVTRLLRTEYRETCVYYQSRTTTGANPRPLIVVLQNSEQRDMFNLHGQHLVFIEKNYEGLRQYGNAVYVLVVRDNQGNAFPVAYVITSSDDGHTFTQALEKLRSRCQTNPKIFFLDRELHSFAEAMSTMYTESLFLISWHQVAQVCT</sequence>
<dbReference type="EMBL" id="QCYY01002197">
    <property type="protein sequence ID" value="ROT72157.1"/>
    <property type="molecule type" value="Genomic_DNA"/>
</dbReference>
<dbReference type="Proteomes" id="UP000283509">
    <property type="component" value="Unassembled WGS sequence"/>
</dbReference>
<reference evidence="1 2" key="1">
    <citation type="submission" date="2018-04" db="EMBL/GenBank/DDBJ databases">
        <authorList>
            <person name="Zhang X."/>
            <person name="Yuan J."/>
            <person name="Li F."/>
            <person name="Xiang J."/>
        </authorList>
    </citation>
    <scope>NUCLEOTIDE SEQUENCE [LARGE SCALE GENOMIC DNA]</scope>
    <source>
        <tissue evidence="1">Muscle</tissue>
    </source>
</reference>
<evidence type="ECO:0000313" key="2">
    <source>
        <dbReference type="Proteomes" id="UP000283509"/>
    </source>
</evidence>
<dbReference type="STRING" id="6689.A0A3R7Q9N6"/>
<reference evidence="1 2" key="2">
    <citation type="submission" date="2019-01" db="EMBL/GenBank/DDBJ databases">
        <title>The decoding of complex shrimp genome reveals the adaptation for benthos swimmer, frequently molting mechanism and breeding impact on genome.</title>
        <authorList>
            <person name="Sun Y."/>
            <person name="Gao Y."/>
            <person name="Yu Y."/>
        </authorList>
    </citation>
    <scope>NUCLEOTIDE SEQUENCE [LARGE SCALE GENOMIC DNA]</scope>
    <source>
        <tissue evidence="1">Muscle</tissue>
    </source>
</reference>
<dbReference type="AlphaFoldDB" id="A0A3R7Q9N6"/>
<protein>
    <recommendedName>
        <fullName evidence="3">MULE transposase domain-containing protein</fullName>
    </recommendedName>
</protein>
<dbReference type="OrthoDB" id="6338130at2759"/>
<comment type="caution">
    <text evidence="1">The sequence shown here is derived from an EMBL/GenBank/DDBJ whole genome shotgun (WGS) entry which is preliminary data.</text>
</comment>
<gene>
    <name evidence="1" type="ORF">C7M84_009462</name>
</gene>